<evidence type="ECO:0000313" key="10">
    <source>
        <dbReference type="Proteomes" id="UP000243498"/>
    </source>
</evidence>
<feature type="compositionally biased region" description="Basic and acidic residues" evidence="6">
    <location>
        <begin position="566"/>
        <end position="587"/>
    </location>
</feature>
<keyword evidence="5 7" id="KW-0472">Membrane</keyword>
<dbReference type="InterPro" id="IPR021013">
    <property type="entry name" value="ATPase_Vma12"/>
</dbReference>
<keyword evidence="2 7" id="KW-0812">Transmembrane</keyword>
<evidence type="ECO:0000256" key="2">
    <source>
        <dbReference type="ARBA" id="ARBA00022692"/>
    </source>
</evidence>
<evidence type="ECO:0000256" key="3">
    <source>
        <dbReference type="ARBA" id="ARBA00022824"/>
    </source>
</evidence>
<feature type="compositionally biased region" description="Basic and acidic residues" evidence="6">
    <location>
        <begin position="20"/>
        <end position="39"/>
    </location>
</feature>
<evidence type="ECO:0000256" key="4">
    <source>
        <dbReference type="ARBA" id="ARBA00022989"/>
    </source>
</evidence>
<comment type="caution">
    <text evidence="9">The sequence shown here is derived from an EMBL/GenBank/DDBJ whole genome shotgun (WGS) entry which is preliminary data.</text>
</comment>
<keyword evidence="3" id="KW-0256">Endoplasmic reticulum</keyword>
<dbReference type="GO" id="GO:0005789">
    <property type="term" value="C:endoplasmic reticulum membrane"/>
    <property type="evidence" value="ECO:0007669"/>
    <property type="project" value="UniProtKB-SubCell"/>
</dbReference>
<dbReference type="OrthoDB" id="19981at2759"/>
<keyword evidence="10" id="KW-1185">Reference proteome</keyword>
<evidence type="ECO:0000256" key="5">
    <source>
        <dbReference type="ARBA" id="ARBA00023136"/>
    </source>
</evidence>
<sequence length="656" mass="73562">MTPSIVDGLTQLDGLLDAKNLQRDATGDDTLDQRRKADSEPSLGQPSVGNPISHGQVVELWKKLRVSHNGSYSLEELLRSSQVYNPPPRPKPEPTEEYKALMARLRHQEAQRAYDRMVNPPPKVETFSDRFPTSAQAFYQVNRPINASDLGDDEVTLTEVHRQVMLIINFLVSILGVAGTLWVISRWWSLPARIFLTMGGSIVVAIAEVAVYSSYMWRMDQAKHKQKAAKEFKQIVNTWVVGEEDQGEKVDDDTVLLRRKVDDTNDASRSVSYYAKPTELRLICSNDPSGCVPSMSITCDVAYSGSALPSRRVSRLPKVAWGQVIQPPPTHLHVLRCDIFQLHTQLYIAFPSLNSIGVKIFCAEETCTFSFCIIPNEEAKEVAINGHSCTMMINSSPEYAITKPGVAHYLSRKRDKPLRTYGRRPASTPEPRGEPPAKKARLETDTQIDTEKKLQLKPGPPLKKEEVESTPYLEKELPLLPSTETATRSSILQYFKPLPTEPKPECVGIKEDLCKDADVALSQVVRTRRMPRLLRIRATSLPSDESEDGVSLSSRDETDSNNPSPDGRRENLHGAGDKPSDQRRRDSTSSGIKLRGKRRLMRSPAVQTTLNISSKAAFAECKVCDTVWNPLFPDDVKYHEKRHKNVTKKAKKVDDL</sequence>
<accession>A0A166ZFM1</accession>
<dbReference type="EMBL" id="AZHC01000028">
    <property type="protein sequence ID" value="OAA37869.1"/>
    <property type="molecule type" value="Genomic_DNA"/>
</dbReference>
<feature type="compositionally biased region" description="Basic and acidic residues" evidence="6">
    <location>
        <begin position="462"/>
        <end position="476"/>
    </location>
</feature>
<dbReference type="PANTHER" id="PTHR31394">
    <property type="entry name" value="TRANSMEMBRANE PROTEIN 199"/>
    <property type="match status" value="1"/>
</dbReference>
<gene>
    <name evidence="9" type="ORF">NOR_06946</name>
</gene>
<dbReference type="OMA" id="NAYLWKM"/>
<dbReference type="PANTHER" id="PTHR31394:SF1">
    <property type="entry name" value="TRANSMEMBRANE PROTEIN 199"/>
    <property type="match status" value="1"/>
</dbReference>
<proteinExistence type="predicted"/>
<dbReference type="Pfam" id="PF13878">
    <property type="entry name" value="zf-C2H2_3"/>
    <property type="match status" value="1"/>
</dbReference>
<name>A0A166ZFM1_METRR</name>
<organism evidence="9 10">
    <name type="scientific">Metarhizium rileyi (strain RCEF 4871)</name>
    <name type="common">Nomuraea rileyi</name>
    <dbReference type="NCBI Taxonomy" id="1649241"/>
    <lineage>
        <taxon>Eukaryota</taxon>
        <taxon>Fungi</taxon>
        <taxon>Dikarya</taxon>
        <taxon>Ascomycota</taxon>
        <taxon>Pezizomycotina</taxon>
        <taxon>Sordariomycetes</taxon>
        <taxon>Hypocreomycetidae</taxon>
        <taxon>Hypocreales</taxon>
        <taxon>Clavicipitaceae</taxon>
        <taxon>Metarhizium</taxon>
    </lineage>
</organism>
<feature type="region of interest" description="Disordered" evidence="6">
    <location>
        <begin position="417"/>
        <end position="476"/>
    </location>
</feature>
<dbReference type="GO" id="GO:0070072">
    <property type="term" value="P:vacuolar proton-transporting V-type ATPase complex assembly"/>
    <property type="evidence" value="ECO:0007669"/>
    <property type="project" value="InterPro"/>
</dbReference>
<protein>
    <submittedName>
        <fullName evidence="9">ATPase, vacuolar ER assembly factor, Vma12</fullName>
    </submittedName>
</protein>
<evidence type="ECO:0000259" key="8">
    <source>
        <dbReference type="Pfam" id="PF13878"/>
    </source>
</evidence>
<feature type="transmembrane region" description="Helical" evidence="7">
    <location>
        <begin position="166"/>
        <end position="188"/>
    </location>
</feature>
<reference evidence="9 10" key="1">
    <citation type="journal article" date="2016" name="Genome Biol. Evol.">
        <title>Divergent and convergent evolution of fungal pathogenicity.</title>
        <authorList>
            <person name="Shang Y."/>
            <person name="Xiao G."/>
            <person name="Zheng P."/>
            <person name="Cen K."/>
            <person name="Zhan S."/>
            <person name="Wang C."/>
        </authorList>
    </citation>
    <scope>NUCLEOTIDE SEQUENCE [LARGE SCALE GENOMIC DNA]</scope>
    <source>
        <strain evidence="9 10">RCEF 4871</strain>
    </source>
</reference>
<evidence type="ECO:0000256" key="1">
    <source>
        <dbReference type="ARBA" id="ARBA00004477"/>
    </source>
</evidence>
<feature type="compositionally biased region" description="Basic and acidic residues" evidence="6">
    <location>
        <begin position="431"/>
        <end position="454"/>
    </location>
</feature>
<dbReference type="Pfam" id="PF11712">
    <property type="entry name" value="Vma12"/>
    <property type="match status" value="1"/>
</dbReference>
<evidence type="ECO:0000313" key="9">
    <source>
        <dbReference type="EMBL" id="OAA37869.1"/>
    </source>
</evidence>
<feature type="transmembrane region" description="Helical" evidence="7">
    <location>
        <begin position="194"/>
        <end position="217"/>
    </location>
</feature>
<dbReference type="Proteomes" id="UP000243498">
    <property type="component" value="Unassembled WGS sequence"/>
</dbReference>
<evidence type="ECO:0000256" key="7">
    <source>
        <dbReference type="SAM" id="Phobius"/>
    </source>
</evidence>
<evidence type="ECO:0000256" key="6">
    <source>
        <dbReference type="SAM" id="MobiDB-lite"/>
    </source>
</evidence>
<comment type="subcellular location">
    <subcellularLocation>
        <location evidence="1">Endoplasmic reticulum membrane</location>
        <topology evidence="1">Multi-pass membrane protein</topology>
    </subcellularLocation>
</comment>
<feature type="region of interest" description="Disordered" evidence="6">
    <location>
        <begin position="20"/>
        <end position="52"/>
    </location>
</feature>
<feature type="region of interest" description="Disordered" evidence="6">
    <location>
        <begin position="540"/>
        <end position="602"/>
    </location>
</feature>
<dbReference type="AlphaFoldDB" id="A0A166ZFM1"/>
<feature type="domain" description="N-acetyltransferase ESCO zinc-finger" evidence="8">
    <location>
        <begin position="607"/>
        <end position="645"/>
    </location>
</feature>
<keyword evidence="4 7" id="KW-1133">Transmembrane helix</keyword>
<dbReference type="InterPro" id="IPR028005">
    <property type="entry name" value="AcTrfase_ESCO_Znf_dom"/>
</dbReference>